<evidence type="ECO:0000259" key="8">
    <source>
        <dbReference type="PROSITE" id="PS50835"/>
    </source>
</evidence>
<dbReference type="OrthoDB" id="9835793at2759"/>
<dbReference type="PANTHER" id="PTHR12080">
    <property type="entry name" value="SIGNALING LYMPHOCYTIC ACTIVATION MOLECULE"/>
    <property type="match status" value="1"/>
</dbReference>
<feature type="transmembrane region" description="Helical" evidence="6">
    <location>
        <begin position="213"/>
        <end position="234"/>
    </location>
</feature>
<dbReference type="KEGG" id="alim:106524485"/>
<evidence type="ECO:0000313" key="9">
    <source>
        <dbReference type="Proteomes" id="UP000192220"/>
    </source>
</evidence>
<feature type="region of interest" description="Disordered" evidence="5">
    <location>
        <begin position="243"/>
        <end position="300"/>
    </location>
</feature>
<evidence type="ECO:0000256" key="7">
    <source>
        <dbReference type="SAM" id="SignalP"/>
    </source>
</evidence>
<dbReference type="PROSITE" id="PS50835">
    <property type="entry name" value="IG_LIKE"/>
    <property type="match status" value="1"/>
</dbReference>
<sequence>MWIKTFLCLVVRMMMMMIVSAAEDVKNNLTGLIGGNVTFPDSVKEFGFFLKGRQNIGLVTKGKFEIAEDIYEKNLFWDRNSGLFTLTDLQKNNSGIYTIDSKKGDVLTLSYALTVYDWAPTPQVNSQNWSSDSCKLLCSVDKQVTLVWYRDQEILNQSSSELSLPVTVHKHNRHSDYKCVAANPADRKTLQVNLEESCGFIQSQNGNNPTRNYGIGIGVTAGFIVLILFCACLIKQKYVKKEKKTRQRQDQEEEVQYTSIQIQSSRQCEGEHLPEPSGSDLTTIYAKLDHPEPQRDPADS</sequence>
<name>A0A2I4C185_AUSLI</name>
<dbReference type="SUPFAM" id="SSF48726">
    <property type="entry name" value="Immunoglobulin"/>
    <property type="match status" value="1"/>
</dbReference>
<dbReference type="Proteomes" id="UP000192220">
    <property type="component" value="Unplaced"/>
</dbReference>
<dbReference type="InterPro" id="IPR036179">
    <property type="entry name" value="Ig-like_dom_sf"/>
</dbReference>
<keyword evidence="6" id="KW-0812">Transmembrane</keyword>
<feature type="domain" description="Ig-like" evidence="8">
    <location>
        <begin position="133"/>
        <end position="191"/>
    </location>
</feature>
<dbReference type="RefSeq" id="XP_013873753.1">
    <property type="nucleotide sequence ID" value="XM_014018299.1"/>
</dbReference>
<evidence type="ECO:0000256" key="3">
    <source>
        <dbReference type="ARBA" id="ARBA00023136"/>
    </source>
</evidence>
<feature type="chain" id="PRO_5014178523" evidence="7">
    <location>
        <begin position="22"/>
        <end position="300"/>
    </location>
</feature>
<keyword evidence="3 6" id="KW-0472">Membrane</keyword>
<feature type="signal peptide" evidence="7">
    <location>
        <begin position="1"/>
        <end position="21"/>
    </location>
</feature>
<dbReference type="PANTHER" id="PTHR12080:SF55">
    <property type="entry name" value="LYMPHOCYTE FUNCTION-ASSOCIATED ANTIGEN 3"/>
    <property type="match status" value="1"/>
</dbReference>
<evidence type="ECO:0000256" key="2">
    <source>
        <dbReference type="ARBA" id="ARBA00022729"/>
    </source>
</evidence>
<dbReference type="AlphaFoldDB" id="A0A2I4C185"/>
<evidence type="ECO:0000256" key="1">
    <source>
        <dbReference type="ARBA" id="ARBA00004370"/>
    </source>
</evidence>
<evidence type="ECO:0000256" key="6">
    <source>
        <dbReference type="SAM" id="Phobius"/>
    </source>
</evidence>
<feature type="compositionally biased region" description="Polar residues" evidence="5">
    <location>
        <begin position="256"/>
        <end position="267"/>
    </location>
</feature>
<dbReference type="InterPro" id="IPR007110">
    <property type="entry name" value="Ig-like_dom"/>
</dbReference>
<dbReference type="GeneID" id="106524485"/>
<evidence type="ECO:0000313" key="10">
    <source>
        <dbReference type="RefSeq" id="XP_013873753.1"/>
    </source>
</evidence>
<keyword evidence="6" id="KW-1133">Transmembrane helix</keyword>
<protein>
    <submittedName>
        <fullName evidence="10">CD48 antigen isoform X1</fullName>
    </submittedName>
</protein>
<keyword evidence="2 7" id="KW-0732">Signal</keyword>
<proteinExistence type="predicted"/>
<feature type="compositionally biased region" description="Basic and acidic residues" evidence="5">
    <location>
        <begin position="287"/>
        <end position="300"/>
    </location>
</feature>
<keyword evidence="9" id="KW-1185">Reference proteome</keyword>
<evidence type="ECO:0000256" key="4">
    <source>
        <dbReference type="ARBA" id="ARBA00023180"/>
    </source>
</evidence>
<dbReference type="Gene3D" id="2.60.40.10">
    <property type="entry name" value="Immunoglobulins"/>
    <property type="match status" value="2"/>
</dbReference>
<dbReference type="FunCoup" id="A0A2I4C185">
    <property type="interactions" value="1110"/>
</dbReference>
<gene>
    <name evidence="10" type="primary">LOC106524485</name>
</gene>
<dbReference type="InParanoid" id="A0A2I4C185"/>
<dbReference type="STRING" id="52670.A0A2I4C185"/>
<dbReference type="InterPro" id="IPR015631">
    <property type="entry name" value="CD2/SLAM_rcpt"/>
</dbReference>
<keyword evidence="4" id="KW-0325">Glycoprotein</keyword>
<organism evidence="9 10">
    <name type="scientific">Austrofundulus limnaeus</name>
    <name type="common">Annual killifish</name>
    <dbReference type="NCBI Taxonomy" id="52670"/>
    <lineage>
        <taxon>Eukaryota</taxon>
        <taxon>Metazoa</taxon>
        <taxon>Chordata</taxon>
        <taxon>Craniata</taxon>
        <taxon>Vertebrata</taxon>
        <taxon>Euteleostomi</taxon>
        <taxon>Actinopterygii</taxon>
        <taxon>Neopterygii</taxon>
        <taxon>Teleostei</taxon>
        <taxon>Neoteleostei</taxon>
        <taxon>Acanthomorphata</taxon>
        <taxon>Ovalentaria</taxon>
        <taxon>Atherinomorphae</taxon>
        <taxon>Cyprinodontiformes</taxon>
        <taxon>Rivulidae</taxon>
        <taxon>Austrofundulus</taxon>
    </lineage>
</organism>
<dbReference type="GO" id="GO:0016020">
    <property type="term" value="C:membrane"/>
    <property type="evidence" value="ECO:0007669"/>
    <property type="project" value="UniProtKB-SubCell"/>
</dbReference>
<comment type="subcellular location">
    <subcellularLocation>
        <location evidence="1">Membrane</location>
    </subcellularLocation>
</comment>
<dbReference type="InterPro" id="IPR013783">
    <property type="entry name" value="Ig-like_fold"/>
</dbReference>
<accession>A0A2I4C185</accession>
<reference evidence="10" key="1">
    <citation type="submission" date="2025-08" db="UniProtKB">
        <authorList>
            <consortium name="RefSeq"/>
        </authorList>
    </citation>
    <scope>IDENTIFICATION</scope>
    <source>
        <strain evidence="10">Quisiro</strain>
        <tissue evidence="10">Liver</tissue>
    </source>
</reference>
<evidence type="ECO:0000256" key="5">
    <source>
        <dbReference type="SAM" id="MobiDB-lite"/>
    </source>
</evidence>